<evidence type="ECO:0000256" key="5">
    <source>
        <dbReference type="ARBA" id="ARBA00022824"/>
    </source>
</evidence>
<dbReference type="CDD" id="cd06257">
    <property type="entry name" value="DnaJ"/>
    <property type="match status" value="1"/>
</dbReference>
<dbReference type="PANTHER" id="PTHR44140:SF2">
    <property type="entry name" value="LD25575P"/>
    <property type="match status" value="1"/>
</dbReference>
<evidence type="ECO:0000256" key="7">
    <source>
        <dbReference type="SAM" id="MobiDB-lite"/>
    </source>
</evidence>
<dbReference type="PROSITE" id="PS50076">
    <property type="entry name" value="DNAJ_2"/>
    <property type="match status" value="1"/>
</dbReference>
<evidence type="ECO:0000256" key="2">
    <source>
        <dbReference type="ARBA" id="ARBA00022729"/>
    </source>
</evidence>
<feature type="region of interest" description="Disordered" evidence="7">
    <location>
        <begin position="210"/>
        <end position="246"/>
    </location>
</feature>
<dbReference type="SUPFAM" id="SSF46565">
    <property type="entry name" value="Chaperone J-domain"/>
    <property type="match status" value="1"/>
</dbReference>
<keyword evidence="6" id="KW-0175">Coiled coil</keyword>
<dbReference type="SMART" id="SM00028">
    <property type="entry name" value="TPR"/>
    <property type="match status" value="7"/>
</dbReference>
<dbReference type="EnsemblMetazoa" id="PPA28612.1">
    <property type="protein sequence ID" value="PPA28612.1"/>
    <property type="gene ID" value="WBGene00118166"/>
</dbReference>
<evidence type="ECO:0000313" key="8">
    <source>
        <dbReference type="EnsemblMetazoa" id="PPA28612.1"/>
    </source>
</evidence>
<reference evidence="8" key="2">
    <citation type="submission" date="2022-06" db="UniProtKB">
        <authorList>
            <consortium name="EnsemblMetazoa"/>
        </authorList>
    </citation>
    <scope>IDENTIFICATION</scope>
    <source>
        <strain evidence="8">PS312</strain>
    </source>
</reference>
<dbReference type="Pfam" id="PF24998">
    <property type="entry name" value="DUF7778"/>
    <property type="match status" value="1"/>
</dbReference>
<dbReference type="Gene3D" id="1.10.287.110">
    <property type="entry name" value="DnaJ domain"/>
    <property type="match status" value="1"/>
</dbReference>
<dbReference type="GO" id="GO:0005783">
    <property type="term" value="C:endoplasmic reticulum"/>
    <property type="evidence" value="ECO:0000318"/>
    <property type="project" value="GO_Central"/>
</dbReference>
<dbReference type="Pfam" id="PF14559">
    <property type="entry name" value="TPR_19"/>
    <property type="match status" value="1"/>
</dbReference>
<dbReference type="InterPro" id="IPR011990">
    <property type="entry name" value="TPR-like_helical_dom_sf"/>
</dbReference>
<organism evidence="8 9">
    <name type="scientific">Pristionchus pacificus</name>
    <name type="common">Parasitic nematode worm</name>
    <dbReference type="NCBI Taxonomy" id="54126"/>
    <lineage>
        <taxon>Eukaryota</taxon>
        <taxon>Metazoa</taxon>
        <taxon>Ecdysozoa</taxon>
        <taxon>Nematoda</taxon>
        <taxon>Chromadorea</taxon>
        <taxon>Rhabditida</taxon>
        <taxon>Rhabditina</taxon>
        <taxon>Diplogasteromorpha</taxon>
        <taxon>Diplogasteroidea</taxon>
        <taxon>Neodiplogasteridae</taxon>
        <taxon>Pristionchus</taxon>
    </lineage>
</organism>
<reference evidence="9" key="1">
    <citation type="journal article" date="2008" name="Nat. Genet.">
        <title>The Pristionchus pacificus genome provides a unique perspective on nematode lifestyle and parasitism.</title>
        <authorList>
            <person name="Dieterich C."/>
            <person name="Clifton S.W."/>
            <person name="Schuster L.N."/>
            <person name="Chinwalla A."/>
            <person name="Delehaunty K."/>
            <person name="Dinkelacker I."/>
            <person name="Fulton L."/>
            <person name="Fulton R."/>
            <person name="Godfrey J."/>
            <person name="Minx P."/>
            <person name="Mitreva M."/>
            <person name="Roeseler W."/>
            <person name="Tian H."/>
            <person name="Witte H."/>
            <person name="Yang S.P."/>
            <person name="Wilson R.K."/>
            <person name="Sommer R.J."/>
        </authorList>
    </citation>
    <scope>NUCLEOTIDE SEQUENCE [LARGE SCALE GENOMIC DNA]</scope>
    <source>
        <strain evidence="9">PS312</strain>
    </source>
</reference>
<dbReference type="InterPro" id="IPR051727">
    <property type="entry name" value="DnaJ_C3_Co-chaperones"/>
</dbReference>
<dbReference type="InterPro" id="IPR036869">
    <property type="entry name" value="J_dom_sf"/>
</dbReference>
<sequence>MHFSLQPTTNLKKPQDLPPASTWIDHKSVLIYGDIILYTRNYGIFDKVSSEIRRSCVLTKNGDLIVYMKEKKGFVIDLHSTNALLMNSDKARLKKKKNVLIRRCKVKIRCKFGTINITLFEGEIEKWRDGIYAVLNETGLDSIVETKVASPPMVKREPPKEEVYEEEEEYEENEEINTADISSLYDNTSDMDHSMNNRLDFETYTISNRQTEQPTEQSMKSEVVPHSELLSDAPTPSNKEPLMDEEPTPTALQHINHATFPPHRTANIGFIHPHPPRNLPVFIPPSDAPPIKPPRLSLSKIPVLAPSPAPRRSKTQSIEPSPIIDRPLRKVSRAETFKSDISNDSCESRMPYYKGKAPYVQKSPRIVVSTASIELTPRSDKKSFIRRPLPEEFFQNDTAVKKPSTEMCAHLDDPVRAYIKECYEQTLKDSKEPSPRSTGMESKISFFERSAQDTVPVNRFSTMPRKQSRMTLTGPATLPRSTSSRASVLDLDFSKESASIDKRTKPYAFASKEEVDRHIEKGNALLAKGQFADALSHYHSVIDLDPTNYQILYRRATVYLALGKSKQALPDLDRVVELKEDFTSARIQRGNVLLKQGEIDGALNDFKLANKIAPSDELGQKLRICEETKEAANAAKVYYDRGDIQTTLFYLTSALEHSPWDASLYRLRARVYEDAGEVQKAIADMRTLTKLVADSTESFFAISKLYYTIGDIENSLGQIRECLKLNPDHKECFPFYKRVKKLHKMKESLDEKVKKSEWMECLEKGQQILKAEPNVKNIQLDVYRVTCKCNREAGHISEAIAECTEVLEGDENDLEALVERAEAYLIEEMYDEAIEDYRKASTSHEGDRRAKEGLERAEKMKKQAGKRDYYKILGVKRNANKREITKAYRKLAQKWHPDNYSDDKDKKKAEAKFIDIAAAKEVLSDDEKRRQFDAGEDPLDPEAQRGGGGGHGGFHHGFPHGFNPFGDGGGHSFKFHFG</sequence>
<dbReference type="AlphaFoldDB" id="A0A2A6BG23"/>
<accession>A0A2A6BG23</accession>
<dbReference type="GO" id="GO:0051087">
    <property type="term" value="F:protein-folding chaperone binding"/>
    <property type="evidence" value="ECO:0000318"/>
    <property type="project" value="GO_Central"/>
</dbReference>
<dbReference type="Pfam" id="PF13181">
    <property type="entry name" value="TPR_8"/>
    <property type="match status" value="2"/>
</dbReference>
<evidence type="ECO:0000256" key="6">
    <source>
        <dbReference type="SAM" id="Coils"/>
    </source>
</evidence>
<keyword evidence="9" id="KW-1185">Reference proteome</keyword>
<keyword evidence="5" id="KW-0256">Endoplasmic reticulum</keyword>
<dbReference type="SMART" id="SM00271">
    <property type="entry name" value="DnaJ"/>
    <property type="match status" value="1"/>
</dbReference>
<dbReference type="SUPFAM" id="SSF48452">
    <property type="entry name" value="TPR-like"/>
    <property type="match status" value="1"/>
</dbReference>
<evidence type="ECO:0000256" key="1">
    <source>
        <dbReference type="ARBA" id="ARBA00004319"/>
    </source>
</evidence>
<accession>A0A8R1UHH0</accession>
<dbReference type="Gene3D" id="1.25.40.10">
    <property type="entry name" value="Tetratricopeptide repeat domain"/>
    <property type="match status" value="1"/>
</dbReference>
<feature type="compositionally biased region" description="Acidic residues" evidence="7">
    <location>
        <begin position="163"/>
        <end position="175"/>
    </location>
</feature>
<protein>
    <submittedName>
        <fullName evidence="8">Dnj-7</fullName>
    </submittedName>
</protein>
<evidence type="ECO:0000256" key="3">
    <source>
        <dbReference type="ARBA" id="ARBA00022737"/>
    </source>
</evidence>
<dbReference type="PANTHER" id="PTHR44140">
    <property type="entry name" value="LD25575P"/>
    <property type="match status" value="1"/>
</dbReference>
<dbReference type="FunFam" id="1.10.287.110:FF:000015">
    <property type="entry name" value="dnaJ homolog subfamily C member 3"/>
    <property type="match status" value="1"/>
</dbReference>
<feature type="compositionally biased region" description="Polar residues" evidence="7">
    <location>
        <begin position="210"/>
        <end position="220"/>
    </location>
</feature>
<keyword evidence="4" id="KW-0802">TPR repeat</keyword>
<proteinExistence type="predicted"/>
<evidence type="ECO:0000313" key="9">
    <source>
        <dbReference type="Proteomes" id="UP000005239"/>
    </source>
</evidence>
<comment type="subcellular location">
    <subcellularLocation>
        <location evidence="1">Endoplasmic reticulum lumen</location>
    </subcellularLocation>
</comment>
<feature type="region of interest" description="Disordered" evidence="7">
    <location>
        <begin position="840"/>
        <end position="862"/>
    </location>
</feature>
<dbReference type="Pfam" id="PF00226">
    <property type="entry name" value="DnaJ"/>
    <property type="match status" value="1"/>
</dbReference>
<dbReference type="InterPro" id="IPR019734">
    <property type="entry name" value="TPR_rpt"/>
</dbReference>
<dbReference type="GO" id="GO:0005788">
    <property type="term" value="C:endoplasmic reticulum lumen"/>
    <property type="evidence" value="ECO:0007669"/>
    <property type="project" value="UniProtKB-SubCell"/>
</dbReference>
<dbReference type="Proteomes" id="UP000005239">
    <property type="component" value="Unassembled WGS sequence"/>
</dbReference>
<dbReference type="InterPro" id="IPR056680">
    <property type="entry name" value="DUF7778"/>
</dbReference>
<feature type="region of interest" description="Disordered" evidence="7">
    <location>
        <begin position="925"/>
        <end position="960"/>
    </location>
</feature>
<feature type="coiled-coil region" evidence="6">
    <location>
        <begin position="800"/>
        <end position="827"/>
    </location>
</feature>
<name>A0A2A6BG23_PRIPA</name>
<dbReference type="FunFam" id="1.25.40.10:FF:000224">
    <property type="entry name" value="DnaJ and TPR domain protein"/>
    <property type="match status" value="1"/>
</dbReference>
<dbReference type="GO" id="GO:0034975">
    <property type="term" value="P:protein folding in endoplasmic reticulum"/>
    <property type="evidence" value="ECO:0000318"/>
    <property type="project" value="GO_Central"/>
</dbReference>
<evidence type="ECO:0000256" key="4">
    <source>
        <dbReference type="ARBA" id="ARBA00022803"/>
    </source>
</evidence>
<dbReference type="InterPro" id="IPR001623">
    <property type="entry name" value="DnaJ_domain"/>
</dbReference>
<dbReference type="GO" id="GO:0051787">
    <property type="term" value="F:misfolded protein binding"/>
    <property type="evidence" value="ECO:0000318"/>
    <property type="project" value="GO_Central"/>
</dbReference>
<feature type="region of interest" description="Disordered" evidence="7">
    <location>
        <begin position="151"/>
        <end position="175"/>
    </location>
</feature>
<dbReference type="PRINTS" id="PR00625">
    <property type="entry name" value="JDOMAIN"/>
</dbReference>
<keyword evidence="2" id="KW-0732">Signal</keyword>
<gene>
    <name evidence="8" type="primary">WBGene00118166</name>
</gene>
<dbReference type="PROSITE" id="PS50005">
    <property type="entry name" value="TPR"/>
    <property type="match status" value="4"/>
</dbReference>
<keyword evidence="3" id="KW-0677">Repeat</keyword>